<comment type="caution">
    <text evidence="1">The sequence shown here is derived from an EMBL/GenBank/DDBJ whole genome shotgun (WGS) entry which is preliminary data.</text>
</comment>
<dbReference type="AlphaFoldDB" id="A0A812UKE6"/>
<sequence length="95" mass="10002">EEPDEFAFSAATLAVLAASMDAVQRSKALALYREACERGAACHLHSFEAGVIDLHGLLAEQAKLAASSRVQDRSLVWGTIAPVASQSLDLLCSSS</sequence>
<proteinExistence type="predicted"/>
<evidence type="ECO:0000313" key="2">
    <source>
        <dbReference type="Proteomes" id="UP000601435"/>
    </source>
</evidence>
<dbReference type="Proteomes" id="UP000601435">
    <property type="component" value="Unassembled WGS sequence"/>
</dbReference>
<feature type="non-terminal residue" evidence="1">
    <location>
        <position position="95"/>
    </location>
</feature>
<dbReference type="EMBL" id="CAJNJA010027231">
    <property type="protein sequence ID" value="CAE7572083.1"/>
    <property type="molecule type" value="Genomic_DNA"/>
</dbReference>
<keyword evidence="2" id="KW-1185">Reference proteome</keyword>
<accession>A0A812UKE6</accession>
<name>A0A812UKE6_9DINO</name>
<evidence type="ECO:0000313" key="1">
    <source>
        <dbReference type="EMBL" id="CAE7572083.1"/>
    </source>
</evidence>
<protein>
    <submittedName>
        <fullName evidence="1">Caltractin protein</fullName>
    </submittedName>
</protein>
<reference evidence="1" key="1">
    <citation type="submission" date="2021-02" db="EMBL/GenBank/DDBJ databases">
        <authorList>
            <person name="Dougan E. K."/>
            <person name="Rhodes N."/>
            <person name="Thang M."/>
            <person name="Chan C."/>
        </authorList>
    </citation>
    <scope>NUCLEOTIDE SEQUENCE</scope>
</reference>
<organism evidence="1 2">
    <name type="scientific">Symbiodinium necroappetens</name>
    <dbReference type="NCBI Taxonomy" id="1628268"/>
    <lineage>
        <taxon>Eukaryota</taxon>
        <taxon>Sar</taxon>
        <taxon>Alveolata</taxon>
        <taxon>Dinophyceae</taxon>
        <taxon>Suessiales</taxon>
        <taxon>Symbiodiniaceae</taxon>
        <taxon>Symbiodinium</taxon>
    </lineage>
</organism>
<gene>
    <name evidence="1" type="primary">Caltractin</name>
    <name evidence="1" type="ORF">SNEC2469_LOCUS16695</name>
</gene>